<proteinExistence type="predicted"/>
<dbReference type="KEGG" id="fae:FAES_0360"/>
<dbReference type="STRING" id="1166018.FAES_0360"/>
<dbReference type="Pfam" id="PF19898">
    <property type="entry name" value="DUF6371"/>
    <property type="match status" value="1"/>
</dbReference>
<feature type="domain" description="Zinc beta-ribbon finger putative" evidence="3">
    <location>
        <begin position="6"/>
        <end position="64"/>
    </location>
</feature>
<gene>
    <name evidence="4" type="ORF">FAES_0360</name>
</gene>
<evidence type="ECO:0000256" key="1">
    <source>
        <dbReference type="SAM" id="MobiDB-lite"/>
    </source>
</evidence>
<dbReference type="HOGENOM" id="CLU_044073_1_0_10"/>
<evidence type="ECO:0000259" key="3">
    <source>
        <dbReference type="Pfam" id="PF21957"/>
    </source>
</evidence>
<name>I0K2M0_9BACT</name>
<dbReference type="RefSeq" id="WP_015329473.1">
    <property type="nucleotide sequence ID" value="NC_020054.1"/>
</dbReference>
<feature type="domain" description="DUF6371" evidence="2">
    <location>
        <begin position="157"/>
        <end position="329"/>
    </location>
</feature>
<keyword evidence="4" id="KW-0238">DNA-binding</keyword>
<evidence type="ECO:0000259" key="2">
    <source>
        <dbReference type="Pfam" id="PF19898"/>
    </source>
</evidence>
<dbReference type="EMBL" id="HE796683">
    <property type="protein sequence ID" value="CCG98373.1"/>
    <property type="molecule type" value="Genomic_DNA"/>
</dbReference>
<dbReference type="AlphaFoldDB" id="I0K2M0"/>
<dbReference type="InterPro" id="IPR045951">
    <property type="entry name" value="DUF6371"/>
</dbReference>
<dbReference type="InterPro" id="IPR047731">
    <property type="entry name" value="Zinc_ribbon_put"/>
</dbReference>
<dbReference type="GO" id="GO:0003677">
    <property type="term" value="F:DNA binding"/>
    <property type="evidence" value="ECO:0007669"/>
    <property type="project" value="UniProtKB-KW"/>
</dbReference>
<accession>I0K2M0</accession>
<dbReference type="NCBIfam" id="NF040506">
    <property type="entry name" value="PG0870_Nterm"/>
    <property type="match status" value="1"/>
</dbReference>
<sequence>MTASAYRYRLPRKAIKGTCPQCGRQRALSRYVDNQTGEALPDEFGRCDREDHCGYHLSPYHKIADGLSYADSQNPLNRLPKEWFRMVGKWKRSGMLAQGCQDTLVQMEGATDEQAQQVVKYVFSRPSLLPLSPLPSIHALPNDVFCSSVATRRYGQNQFYLLLSRQFGMSKAHELMQRFQIGTSSRWPGACVFWVVDLEKRARGGQVVLFADDWHKARYTDVEGNAQPCISSVGYCLLRYYQQQGQPVPDWLTDYQNNADRWPVPFGLSQLREASADAPIAIVEAPKTAVVCSAHFPDFVWLAIGGKSYLKPERLEPLRGRKLILYPDLNAFYDTVGRDGRTIKGWSTTADELRGQGFRVEVSSLLEEQATDQQRANGLDLADFLLEQPPTSSGIWPPPGSQPQYPPNP</sequence>
<dbReference type="eggNOG" id="COG0358">
    <property type="taxonomic scope" value="Bacteria"/>
</dbReference>
<keyword evidence="5" id="KW-1185">Reference proteome</keyword>
<organism evidence="4 5">
    <name type="scientific">Fibrella aestuarina BUZ 2</name>
    <dbReference type="NCBI Taxonomy" id="1166018"/>
    <lineage>
        <taxon>Bacteria</taxon>
        <taxon>Pseudomonadati</taxon>
        <taxon>Bacteroidota</taxon>
        <taxon>Cytophagia</taxon>
        <taxon>Cytophagales</taxon>
        <taxon>Spirosomataceae</taxon>
        <taxon>Fibrella</taxon>
    </lineage>
</organism>
<dbReference type="Proteomes" id="UP000011058">
    <property type="component" value="Chromosome"/>
</dbReference>
<evidence type="ECO:0000313" key="5">
    <source>
        <dbReference type="Proteomes" id="UP000011058"/>
    </source>
</evidence>
<feature type="region of interest" description="Disordered" evidence="1">
    <location>
        <begin position="388"/>
        <end position="409"/>
    </location>
</feature>
<evidence type="ECO:0000313" key="4">
    <source>
        <dbReference type="EMBL" id="CCG98373.1"/>
    </source>
</evidence>
<dbReference type="PATRIC" id="fig|1166018.3.peg.366"/>
<protein>
    <submittedName>
        <fullName evidence="4">Putative DNA-binding protein</fullName>
    </submittedName>
</protein>
<dbReference type="Pfam" id="PF21957">
    <property type="entry name" value="Zn_ribbon_16"/>
    <property type="match status" value="1"/>
</dbReference>
<feature type="compositionally biased region" description="Pro residues" evidence="1">
    <location>
        <begin position="396"/>
        <end position="409"/>
    </location>
</feature>
<reference evidence="4 5" key="1">
    <citation type="journal article" date="2012" name="J. Bacteriol.">
        <title>Genome Sequence of Fibrella aestuarina BUZ 2T, a Filamentous Marine Bacterium.</title>
        <authorList>
            <person name="Filippini M."/>
            <person name="Qi W."/>
            <person name="Blom J."/>
            <person name="Goesmann A."/>
            <person name="Smits T.H."/>
            <person name="Bagheri H.C."/>
        </authorList>
    </citation>
    <scope>NUCLEOTIDE SEQUENCE [LARGE SCALE GENOMIC DNA]</scope>
    <source>
        <strain evidence="5">BUZ 2T</strain>
    </source>
</reference>